<feature type="compositionally biased region" description="Basic and acidic residues" evidence="1">
    <location>
        <begin position="64"/>
        <end position="92"/>
    </location>
</feature>
<feature type="region of interest" description="Disordered" evidence="1">
    <location>
        <begin position="176"/>
        <end position="195"/>
    </location>
</feature>
<evidence type="ECO:0000256" key="1">
    <source>
        <dbReference type="SAM" id="MobiDB-lite"/>
    </source>
</evidence>
<dbReference type="PANTHER" id="PTHR35985:SF1">
    <property type="entry name" value="OS07G0675200 PROTEIN"/>
    <property type="match status" value="1"/>
</dbReference>
<feature type="compositionally biased region" description="Basic and acidic residues" evidence="1">
    <location>
        <begin position="144"/>
        <end position="160"/>
    </location>
</feature>
<sequence length="241" mass="26991">MQSRLATAASRTNSPLYAAGNYQALFRRFASGASVKGRTADPEIQSGELEAGPEVHTGEAQGIENHRDDDHEFNDFRSQKETKPCSETDPLKRSNLPHESSPRLKSSPVNHPLEPNVQQRRTKVSASAVEEVTCVGVDGTPLPESKEGDKREKTKDDKEYFRDHKASPLSEIEVADTRKPITRATDTKHSGGDVIGWKPEQLLTAEETLLRASEIWKENAMRGIPELPHSRRLRELRGEWF</sequence>
<dbReference type="OrthoDB" id="779250at2759"/>
<comment type="caution">
    <text evidence="2">The sequence shown here is derived from an EMBL/GenBank/DDBJ whole genome shotgun (WGS) entry which is preliminary data.</text>
</comment>
<evidence type="ECO:0000313" key="3">
    <source>
        <dbReference type="Proteomes" id="UP000436088"/>
    </source>
</evidence>
<organism evidence="2 3">
    <name type="scientific">Hibiscus syriacus</name>
    <name type="common">Rose of Sharon</name>
    <dbReference type="NCBI Taxonomy" id="106335"/>
    <lineage>
        <taxon>Eukaryota</taxon>
        <taxon>Viridiplantae</taxon>
        <taxon>Streptophyta</taxon>
        <taxon>Embryophyta</taxon>
        <taxon>Tracheophyta</taxon>
        <taxon>Spermatophyta</taxon>
        <taxon>Magnoliopsida</taxon>
        <taxon>eudicotyledons</taxon>
        <taxon>Gunneridae</taxon>
        <taxon>Pentapetalae</taxon>
        <taxon>rosids</taxon>
        <taxon>malvids</taxon>
        <taxon>Malvales</taxon>
        <taxon>Malvaceae</taxon>
        <taxon>Malvoideae</taxon>
        <taxon>Hibiscus</taxon>
    </lineage>
</organism>
<evidence type="ECO:0000313" key="2">
    <source>
        <dbReference type="EMBL" id="KAE8665491.1"/>
    </source>
</evidence>
<name>A0A6A2WW18_HIBSY</name>
<reference evidence="2" key="1">
    <citation type="submission" date="2019-09" db="EMBL/GenBank/DDBJ databases">
        <title>Draft genome information of white flower Hibiscus syriacus.</title>
        <authorList>
            <person name="Kim Y.-M."/>
        </authorList>
    </citation>
    <scope>NUCLEOTIDE SEQUENCE [LARGE SCALE GENOMIC DNA]</scope>
    <source>
        <strain evidence="2">YM2019G1</strain>
    </source>
</reference>
<feature type="region of interest" description="Disordered" evidence="1">
    <location>
        <begin position="34"/>
        <end position="160"/>
    </location>
</feature>
<dbReference type="PANTHER" id="PTHR35985">
    <property type="entry name" value="OS07G0675200 PROTEIN"/>
    <property type="match status" value="1"/>
</dbReference>
<feature type="compositionally biased region" description="Basic and acidic residues" evidence="1">
    <location>
        <begin position="176"/>
        <end position="191"/>
    </location>
</feature>
<accession>A0A6A2WW18</accession>
<keyword evidence="3" id="KW-1185">Reference proteome</keyword>
<dbReference type="EMBL" id="VEPZ02001618">
    <property type="protein sequence ID" value="KAE8665491.1"/>
    <property type="molecule type" value="Genomic_DNA"/>
</dbReference>
<dbReference type="Proteomes" id="UP000436088">
    <property type="component" value="Unassembled WGS sequence"/>
</dbReference>
<proteinExistence type="predicted"/>
<gene>
    <name evidence="2" type="ORF">F3Y22_tig00112614pilonHSYRG00137</name>
</gene>
<protein>
    <submittedName>
        <fullName evidence="2">GATA transcription factor 15</fullName>
    </submittedName>
</protein>
<dbReference type="AlphaFoldDB" id="A0A6A2WW18"/>